<dbReference type="AlphaFoldDB" id="A0A8J8KD48"/>
<dbReference type="Pfam" id="PF09388">
    <property type="entry name" value="SpoOE-like"/>
    <property type="match status" value="1"/>
</dbReference>
<dbReference type="SUPFAM" id="SSF140500">
    <property type="entry name" value="BAS1536-like"/>
    <property type="match status" value="1"/>
</dbReference>
<keyword evidence="2" id="KW-1185">Reference proteome</keyword>
<dbReference type="RefSeq" id="WP_173732458.1">
    <property type="nucleotide sequence ID" value="NZ_JABTTE010000034.1"/>
</dbReference>
<protein>
    <submittedName>
        <fullName evidence="1">Aspartyl-phosphate phosphatase Spo0E family protein</fullName>
    </submittedName>
</protein>
<sequence>MKKNVNELKAPISLENHKFIVGIEGLKKKIEELRMMMVESAYKKGFHHQETVEISQKLDQLLNEFESITAKQTSIGATGQVAF</sequence>
<dbReference type="GO" id="GO:0043937">
    <property type="term" value="P:regulation of sporulation"/>
    <property type="evidence" value="ECO:0007669"/>
    <property type="project" value="InterPro"/>
</dbReference>
<dbReference type="EMBL" id="JABTTE010000034">
    <property type="protein sequence ID" value="NSL53257.1"/>
    <property type="molecule type" value="Genomic_DNA"/>
</dbReference>
<evidence type="ECO:0000313" key="2">
    <source>
        <dbReference type="Proteomes" id="UP000625804"/>
    </source>
</evidence>
<dbReference type="InterPro" id="IPR036638">
    <property type="entry name" value="HLH_DNA-bd_sf"/>
</dbReference>
<gene>
    <name evidence="1" type="ORF">HR057_16065</name>
</gene>
<evidence type="ECO:0000313" key="1">
    <source>
        <dbReference type="EMBL" id="NSL53257.1"/>
    </source>
</evidence>
<dbReference type="GO" id="GO:0046983">
    <property type="term" value="F:protein dimerization activity"/>
    <property type="evidence" value="ECO:0007669"/>
    <property type="project" value="InterPro"/>
</dbReference>
<reference evidence="1" key="1">
    <citation type="submission" date="2020-06" db="EMBL/GenBank/DDBJ databases">
        <title>A novel thermopfilic bacterium from Erzurum, Turkey.</title>
        <authorList>
            <person name="Adiguzel A."/>
            <person name="Ay H."/>
            <person name="Baltaci M.O."/>
        </authorList>
    </citation>
    <scope>NUCLEOTIDE SEQUENCE</scope>
    <source>
        <strain evidence="1">P2</strain>
    </source>
</reference>
<dbReference type="InterPro" id="IPR037208">
    <property type="entry name" value="Spo0E-like_sf"/>
</dbReference>
<dbReference type="Gene3D" id="4.10.280.10">
    <property type="entry name" value="Helix-loop-helix DNA-binding domain"/>
    <property type="match status" value="1"/>
</dbReference>
<proteinExistence type="predicted"/>
<dbReference type="InterPro" id="IPR018540">
    <property type="entry name" value="Spo0E-like"/>
</dbReference>
<name>A0A8J8KD48_9BACI</name>
<dbReference type="Proteomes" id="UP000625804">
    <property type="component" value="Unassembled WGS sequence"/>
</dbReference>
<organism evidence="1 2">
    <name type="scientific">Calidifontibacillus erzurumensis</name>
    <dbReference type="NCBI Taxonomy" id="2741433"/>
    <lineage>
        <taxon>Bacteria</taxon>
        <taxon>Bacillati</taxon>
        <taxon>Bacillota</taxon>
        <taxon>Bacilli</taxon>
        <taxon>Bacillales</taxon>
        <taxon>Bacillaceae</taxon>
        <taxon>Calidifontibacillus/Schinkia group</taxon>
        <taxon>Calidifontibacillus</taxon>
    </lineage>
</organism>
<comment type="caution">
    <text evidence="1">The sequence shown here is derived from an EMBL/GenBank/DDBJ whole genome shotgun (WGS) entry which is preliminary data.</text>
</comment>
<accession>A0A8J8KD48</accession>